<gene>
    <name evidence="1" type="ORF">UFOVP253_36</name>
</gene>
<name>A0A6J5LEG2_9CAUD</name>
<dbReference type="EMBL" id="LR796266">
    <property type="protein sequence ID" value="CAB4132571.1"/>
    <property type="molecule type" value="Genomic_DNA"/>
</dbReference>
<proteinExistence type="predicted"/>
<sequence>MAPTLSKLAFSSGNRYERIALKSSIPFSVAGGGFANTTVTIPHNLGYKPYIKAWYTYGGKIFDLFAGPASFNLDGNSAQISNANVTTSNYIIFIENFGVPAISGTIYYRIYAEPQA</sequence>
<organism evidence="1">
    <name type="scientific">uncultured Caudovirales phage</name>
    <dbReference type="NCBI Taxonomy" id="2100421"/>
    <lineage>
        <taxon>Viruses</taxon>
        <taxon>Duplodnaviria</taxon>
        <taxon>Heunggongvirae</taxon>
        <taxon>Uroviricota</taxon>
        <taxon>Caudoviricetes</taxon>
        <taxon>Peduoviridae</taxon>
        <taxon>Maltschvirus</taxon>
        <taxon>Maltschvirus maltsch</taxon>
    </lineage>
</organism>
<accession>A0A6J5LEG2</accession>
<evidence type="ECO:0000313" key="1">
    <source>
        <dbReference type="EMBL" id="CAB4132571.1"/>
    </source>
</evidence>
<reference evidence="1" key="1">
    <citation type="submission" date="2020-04" db="EMBL/GenBank/DDBJ databases">
        <authorList>
            <person name="Chiriac C."/>
            <person name="Salcher M."/>
            <person name="Ghai R."/>
            <person name="Kavagutti S V."/>
        </authorList>
    </citation>
    <scope>NUCLEOTIDE SEQUENCE</scope>
</reference>
<protein>
    <submittedName>
        <fullName evidence="1">Uncharacterized protein</fullName>
    </submittedName>
</protein>